<evidence type="ECO:0000313" key="2">
    <source>
        <dbReference type="Proteomes" id="UP000095282"/>
    </source>
</evidence>
<sequence>MAAFRLVALLVLLSPVTDATDCVDLLDVCESLQTICIGSILTHHFNVISDLSSQMNDSTLPALESSLPLIQSDLPLVLGSNEDGSSTAPVERSASSSPTSIIDEETLKNALPLLKESLPLIRESLPLIRESLPLIRDYLDPIVGKTDCQRKATCRSKRFLRKFTYSLFFLGCKDCPKLRDTIIQFVEALCPSTCKVCTSGSDLLASSSALSTFFS</sequence>
<feature type="signal peptide" evidence="1">
    <location>
        <begin position="1"/>
        <end position="19"/>
    </location>
</feature>
<proteinExistence type="predicted"/>
<evidence type="ECO:0000313" key="3">
    <source>
        <dbReference type="WBParaSite" id="Csp11.Scaffold558.g3804.t2"/>
    </source>
</evidence>
<accession>A0A1I7T9Q2</accession>
<evidence type="ECO:0000256" key="1">
    <source>
        <dbReference type="SAM" id="SignalP"/>
    </source>
</evidence>
<keyword evidence="1" id="KW-0732">Signal</keyword>
<dbReference type="Proteomes" id="UP000095282">
    <property type="component" value="Unplaced"/>
</dbReference>
<dbReference type="WBParaSite" id="Csp11.Scaffold558.g3804.t2">
    <property type="protein sequence ID" value="Csp11.Scaffold558.g3804.t2"/>
    <property type="gene ID" value="Csp11.Scaffold558.g3804"/>
</dbReference>
<dbReference type="AlphaFoldDB" id="A0A1I7T9Q2"/>
<keyword evidence="2" id="KW-1185">Reference proteome</keyword>
<organism evidence="2 3">
    <name type="scientific">Caenorhabditis tropicalis</name>
    <dbReference type="NCBI Taxonomy" id="1561998"/>
    <lineage>
        <taxon>Eukaryota</taxon>
        <taxon>Metazoa</taxon>
        <taxon>Ecdysozoa</taxon>
        <taxon>Nematoda</taxon>
        <taxon>Chromadorea</taxon>
        <taxon>Rhabditida</taxon>
        <taxon>Rhabditina</taxon>
        <taxon>Rhabditomorpha</taxon>
        <taxon>Rhabditoidea</taxon>
        <taxon>Rhabditidae</taxon>
        <taxon>Peloderinae</taxon>
        <taxon>Caenorhabditis</taxon>
    </lineage>
</organism>
<dbReference type="STRING" id="1561998.A0A1I7T9Q2"/>
<name>A0A1I7T9Q2_9PELO</name>
<reference evidence="3" key="1">
    <citation type="submission" date="2016-11" db="UniProtKB">
        <authorList>
            <consortium name="WormBaseParasite"/>
        </authorList>
    </citation>
    <scope>IDENTIFICATION</scope>
</reference>
<feature type="chain" id="PRO_5009307248" evidence="1">
    <location>
        <begin position="20"/>
        <end position="215"/>
    </location>
</feature>
<protein>
    <submittedName>
        <fullName evidence="3">ShKT domain-containing protein</fullName>
    </submittedName>
</protein>